<evidence type="ECO:0000313" key="2">
    <source>
        <dbReference type="EMBL" id="MDL2403726.1"/>
    </source>
</evidence>
<accession>A0ABT7K536</accession>
<dbReference type="EMBL" id="JARFYM010000058">
    <property type="protein sequence ID" value="MDL2403726.1"/>
    <property type="molecule type" value="Genomic_DNA"/>
</dbReference>
<evidence type="ECO:0000313" key="3">
    <source>
        <dbReference type="Proteomes" id="UP001172645"/>
    </source>
</evidence>
<gene>
    <name evidence="2" type="ORF">PY649_33190</name>
</gene>
<feature type="transmembrane region" description="Helical" evidence="1">
    <location>
        <begin position="36"/>
        <end position="56"/>
    </location>
</feature>
<keyword evidence="1" id="KW-0472">Membrane</keyword>
<keyword evidence="3" id="KW-1185">Reference proteome</keyword>
<reference evidence="2" key="1">
    <citation type="submission" date="2023-06" db="EMBL/GenBank/DDBJ databases">
        <title>Phylogenetic Diversity of Rhizobium strains.</title>
        <authorList>
            <person name="Moura F.T."/>
            <person name="Helene L.C.F."/>
            <person name="Hungria M."/>
        </authorList>
    </citation>
    <scope>NUCLEOTIDE SEQUENCE</scope>
    <source>
        <strain evidence="2">CCGE526</strain>
    </source>
</reference>
<sequence length="539" mass="60391">MTLDGFLTFLGLAAAAYAIIPPVARLRIRLQLGVQVTVACLALLLVLYFEFFQFVALPCPAVLNAVCGSIQISPHGPFTPQMAAFVVVLVWMILAFGVVTSLPPSRRSLRPMADLLEQLFHQARYSEAVDFIVPHLTFAERAQNRRLWSQRVRDWLAGDRILDVEDLLAKRDGPDGSLAKRNLFGPLASMLPSGHAAQENAERILNLMYLSRQFMDYVSSQRPSVTAVLLTLDVHQRFDFSNRLLESLISAPGSRLYEELERNANYEGIGHNLVVGHNFILHAYFSDVRVAGTLHAWKPVGDYVITSIRNPDEKNVSKLKEKSDDFDKGRWHDPVAVGIAYFDLMVRSAFSQDVEDAMWLAYLDHFVDELAQVYDTGGSGIDNTAEFPIWASRLIYEVVNTLGRWVELTHVAPVNSPHRTFPKSLHLGSPSIPANAARSLGISLHHILRSKRIEDTFAMYMVECAIRDLRYLVQPEDKEARRFLIKSIVSGGGHEKDKAYGARLAHLISRIDYVLIQDAEDLVGAAQLAFPDENFGHTT</sequence>
<evidence type="ECO:0000256" key="1">
    <source>
        <dbReference type="SAM" id="Phobius"/>
    </source>
</evidence>
<protein>
    <submittedName>
        <fullName evidence="2">Uncharacterized protein</fullName>
    </submittedName>
</protein>
<name>A0ABT7K536_9HYPH</name>
<dbReference type="RefSeq" id="WP_285873242.1">
    <property type="nucleotide sequence ID" value="NZ_JARFYM010000058.1"/>
</dbReference>
<organism evidence="2 3">
    <name type="scientific">Rhizobium mayense</name>
    <dbReference type="NCBI Taxonomy" id="1312184"/>
    <lineage>
        <taxon>Bacteria</taxon>
        <taxon>Pseudomonadati</taxon>
        <taxon>Pseudomonadota</taxon>
        <taxon>Alphaproteobacteria</taxon>
        <taxon>Hyphomicrobiales</taxon>
        <taxon>Rhizobiaceae</taxon>
        <taxon>Rhizobium/Agrobacterium group</taxon>
        <taxon>Rhizobium</taxon>
    </lineage>
</organism>
<proteinExistence type="predicted"/>
<comment type="caution">
    <text evidence="2">The sequence shown here is derived from an EMBL/GenBank/DDBJ whole genome shotgun (WGS) entry which is preliminary data.</text>
</comment>
<keyword evidence="1" id="KW-1133">Transmembrane helix</keyword>
<keyword evidence="1" id="KW-0812">Transmembrane</keyword>
<dbReference type="Proteomes" id="UP001172645">
    <property type="component" value="Unassembled WGS sequence"/>
</dbReference>
<feature type="transmembrane region" description="Helical" evidence="1">
    <location>
        <begin position="82"/>
        <end position="102"/>
    </location>
</feature>
<feature type="transmembrane region" description="Helical" evidence="1">
    <location>
        <begin position="6"/>
        <end position="24"/>
    </location>
</feature>